<evidence type="ECO:0000313" key="4">
    <source>
        <dbReference type="Proteomes" id="UP000769157"/>
    </source>
</evidence>
<gene>
    <name evidence="3" type="ORF">OGAPHI_003987</name>
</gene>
<comment type="similarity">
    <text evidence="1">Belongs to the CBF/MAK21 family.</text>
</comment>
<comment type="caution">
    <text evidence="3">The sequence shown here is derived from an EMBL/GenBank/DDBJ whole genome shotgun (WGS) entry which is preliminary data.</text>
</comment>
<dbReference type="Pfam" id="PF03914">
    <property type="entry name" value="CBF"/>
    <property type="match status" value="1"/>
</dbReference>
<dbReference type="PANTHER" id="PTHR12455:SF0">
    <property type="entry name" value="NUCLEOLAR COMPLEX PROTEIN 4 HOMOLOG"/>
    <property type="match status" value="1"/>
</dbReference>
<accession>A0A9P8P6E1</accession>
<dbReference type="GO" id="GO:0032040">
    <property type="term" value="C:small-subunit processome"/>
    <property type="evidence" value="ECO:0007669"/>
    <property type="project" value="TreeGrafter"/>
</dbReference>
<reference evidence="3" key="1">
    <citation type="journal article" date="2021" name="Open Biol.">
        <title>Shared evolutionary footprints suggest mitochondrial oxidative damage underlies multiple complex I losses in fungi.</title>
        <authorList>
            <person name="Schikora-Tamarit M.A."/>
            <person name="Marcet-Houben M."/>
            <person name="Nosek J."/>
            <person name="Gabaldon T."/>
        </authorList>
    </citation>
    <scope>NUCLEOTIDE SEQUENCE</scope>
    <source>
        <strain evidence="3">CBS6075</strain>
    </source>
</reference>
<dbReference type="GO" id="GO:0042254">
    <property type="term" value="P:ribosome biogenesis"/>
    <property type="evidence" value="ECO:0007669"/>
    <property type="project" value="InterPro"/>
</dbReference>
<evidence type="ECO:0000256" key="1">
    <source>
        <dbReference type="ARBA" id="ARBA00007797"/>
    </source>
</evidence>
<name>A0A9P8P6E1_9ASCO</name>
<sequence length="534" mass="62406">MAPVKRKKTTDKAKEAEPLTIDKVKDLGNQVRESPKYFNNLALLLTEYKKLLVQLQNNADSDVQILTRVISLTLIKVFEHLIVSRQLKLTSFDAEQKEIVRKWLKTKYDDFKDTLVETWKISVDNEGVYSLKIDNLDSLMKLVKIESKHFTKDEPYFSNRTYKLVLENLLVTGDLSEMLSHDATLDNFLVLEFRESYFGKYWDLRYFFFNELKPILEAQQDTQIKQLIFSNTMTILKPQPLYDLKNPEQTMFVNNPPKTVTNMRQFRSTFEKCILDLINLKLLPEQNKATLLILHKRIIPFFNNPTKLMDFLTDSYNLGFSVKDISLSILSLNGLWELMRQYNLEYPDFYTKLYAILTPDLLHLSYRSRFFRLLDVFMSSTHISASIIASFIKRLGRLCLTAPPAGIVCVIPFVYNQLKRHPTCMLLIHCTERPEVDLYDESEPDPAKTNALDSSAWELEAVIHHYHPNVGSLAKIFTQPFNKYSYNMEDFLDWSYTKLLDNELNKKFKGELALEMDNYESLLGENGYLTGYTY</sequence>
<reference evidence="3" key="2">
    <citation type="submission" date="2021-01" db="EMBL/GenBank/DDBJ databases">
        <authorList>
            <person name="Schikora-Tamarit M.A."/>
        </authorList>
    </citation>
    <scope>NUCLEOTIDE SEQUENCE</scope>
    <source>
        <strain evidence="3">CBS6075</strain>
    </source>
</reference>
<dbReference type="GO" id="GO:0030692">
    <property type="term" value="C:Noc4p-Nop14p complex"/>
    <property type="evidence" value="ECO:0007669"/>
    <property type="project" value="TreeGrafter"/>
</dbReference>
<proteinExistence type="inferred from homology"/>
<evidence type="ECO:0000313" key="3">
    <source>
        <dbReference type="EMBL" id="KAH3665799.1"/>
    </source>
</evidence>
<organism evidence="3 4">
    <name type="scientific">Ogataea philodendri</name>
    <dbReference type="NCBI Taxonomy" id="1378263"/>
    <lineage>
        <taxon>Eukaryota</taxon>
        <taxon>Fungi</taxon>
        <taxon>Dikarya</taxon>
        <taxon>Ascomycota</taxon>
        <taxon>Saccharomycotina</taxon>
        <taxon>Pichiomycetes</taxon>
        <taxon>Pichiales</taxon>
        <taxon>Pichiaceae</taxon>
        <taxon>Ogataea</taxon>
    </lineage>
</organism>
<dbReference type="InterPro" id="IPR027193">
    <property type="entry name" value="Noc4"/>
</dbReference>
<dbReference type="OrthoDB" id="10263185at2759"/>
<dbReference type="EMBL" id="JAEUBE010000295">
    <property type="protein sequence ID" value="KAH3665799.1"/>
    <property type="molecule type" value="Genomic_DNA"/>
</dbReference>
<evidence type="ECO:0000259" key="2">
    <source>
        <dbReference type="Pfam" id="PF03914"/>
    </source>
</evidence>
<dbReference type="GeneID" id="70235952"/>
<dbReference type="Proteomes" id="UP000769157">
    <property type="component" value="Unassembled WGS sequence"/>
</dbReference>
<dbReference type="RefSeq" id="XP_046061003.1">
    <property type="nucleotide sequence ID" value="XM_046205016.1"/>
</dbReference>
<protein>
    <recommendedName>
        <fullName evidence="2">CCAAT-binding factor domain-containing protein</fullName>
    </recommendedName>
</protein>
<dbReference type="InterPro" id="IPR005612">
    <property type="entry name" value="CCAAT-binding_factor"/>
</dbReference>
<feature type="domain" description="CCAAT-binding factor" evidence="2">
    <location>
        <begin position="328"/>
        <end position="474"/>
    </location>
</feature>
<dbReference type="PANTHER" id="PTHR12455">
    <property type="entry name" value="NUCLEOLAR COMPLEX PROTEIN 4"/>
    <property type="match status" value="1"/>
</dbReference>
<dbReference type="AlphaFoldDB" id="A0A9P8P6E1"/>
<keyword evidence="4" id="KW-1185">Reference proteome</keyword>